<protein>
    <submittedName>
        <fullName evidence="3">Uncharacterized protein</fullName>
    </submittedName>
</protein>
<keyword evidence="2" id="KW-1133">Transmembrane helix</keyword>
<accession>A0A9P6E9P4</accession>
<dbReference type="EMBL" id="MU157889">
    <property type="protein sequence ID" value="KAF9525045.1"/>
    <property type="molecule type" value="Genomic_DNA"/>
</dbReference>
<evidence type="ECO:0000313" key="3">
    <source>
        <dbReference type="EMBL" id="KAF9525045.1"/>
    </source>
</evidence>
<name>A0A9P6E9P4_9AGAR</name>
<feature type="transmembrane region" description="Helical" evidence="2">
    <location>
        <begin position="38"/>
        <end position="64"/>
    </location>
</feature>
<proteinExistence type="predicted"/>
<evidence type="ECO:0000313" key="4">
    <source>
        <dbReference type="Proteomes" id="UP000807306"/>
    </source>
</evidence>
<gene>
    <name evidence="3" type="ORF">CPB83DRAFT_944500</name>
</gene>
<organism evidence="3 4">
    <name type="scientific">Crepidotus variabilis</name>
    <dbReference type="NCBI Taxonomy" id="179855"/>
    <lineage>
        <taxon>Eukaryota</taxon>
        <taxon>Fungi</taxon>
        <taxon>Dikarya</taxon>
        <taxon>Basidiomycota</taxon>
        <taxon>Agaricomycotina</taxon>
        <taxon>Agaricomycetes</taxon>
        <taxon>Agaricomycetidae</taxon>
        <taxon>Agaricales</taxon>
        <taxon>Agaricineae</taxon>
        <taxon>Crepidotaceae</taxon>
        <taxon>Crepidotus</taxon>
    </lineage>
</organism>
<keyword evidence="2" id="KW-0472">Membrane</keyword>
<evidence type="ECO:0000256" key="2">
    <source>
        <dbReference type="SAM" id="Phobius"/>
    </source>
</evidence>
<dbReference type="Proteomes" id="UP000807306">
    <property type="component" value="Unassembled WGS sequence"/>
</dbReference>
<keyword evidence="2" id="KW-0812">Transmembrane</keyword>
<reference evidence="3" key="1">
    <citation type="submission" date="2020-11" db="EMBL/GenBank/DDBJ databases">
        <authorList>
            <consortium name="DOE Joint Genome Institute"/>
            <person name="Ahrendt S."/>
            <person name="Riley R."/>
            <person name="Andreopoulos W."/>
            <person name="Labutti K."/>
            <person name="Pangilinan J."/>
            <person name="Ruiz-Duenas F.J."/>
            <person name="Barrasa J.M."/>
            <person name="Sanchez-Garcia M."/>
            <person name="Camarero S."/>
            <person name="Miyauchi S."/>
            <person name="Serrano A."/>
            <person name="Linde D."/>
            <person name="Babiker R."/>
            <person name="Drula E."/>
            <person name="Ayuso-Fernandez I."/>
            <person name="Pacheco R."/>
            <person name="Padilla G."/>
            <person name="Ferreira P."/>
            <person name="Barriuso J."/>
            <person name="Kellner H."/>
            <person name="Castanera R."/>
            <person name="Alfaro M."/>
            <person name="Ramirez L."/>
            <person name="Pisabarro A.G."/>
            <person name="Kuo A."/>
            <person name="Tritt A."/>
            <person name="Lipzen A."/>
            <person name="He G."/>
            <person name="Yan M."/>
            <person name="Ng V."/>
            <person name="Cullen D."/>
            <person name="Martin F."/>
            <person name="Rosso M.-N."/>
            <person name="Henrissat B."/>
            <person name="Hibbett D."/>
            <person name="Martinez A.T."/>
            <person name="Grigoriev I.V."/>
        </authorList>
    </citation>
    <scope>NUCLEOTIDE SEQUENCE</scope>
    <source>
        <strain evidence="3">CBS 506.95</strain>
    </source>
</reference>
<feature type="region of interest" description="Disordered" evidence="1">
    <location>
        <begin position="216"/>
        <end position="250"/>
    </location>
</feature>
<sequence length="250" mass="26431">MGVSHTFHFNAEKYRLKYNDLVSERIHQKYRMKRRSGYAHIAACTYAGYLLVPTCGLSALSWAYSARQASVIDQMHAIMQEELKKRGEPPCVDRDRDAAIGCGIGILGVLCACGIEHFVDIFPDTAADLANNLDSVGGPPTGVADAFQQGLSAQAAHVVDPSLALHPIVVDSGGEFAGGLVGAGTATAATHAAPSAMKYAVDAAVTAVDNRTTNEPINVLSPEISNEKEGTTSKDVNPPSYEISEKEGAV</sequence>
<dbReference type="AlphaFoldDB" id="A0A9P6E9P4"/>
<keyword evidence="4" id="KW-1185">Reference proteome</keyword>
<comment type="caution">
    <text evidence="3">The sequence shown here is derived from an EMBL/GenBank/DDBJ whole genome shotgun (WGS) entry which is preliminary data.</text>
</comment>
<evidence type="ECO:0000256" key="1">
    <source>
        <dbReference type="SAM" id="MobiDB-lite"/>
    </source>
</evidence>